<dbReference type="GO" id="GO:0016787">
    <property type="term" value="F:hydrolase activity"/>
    <property type="evidence" value="ECO:0007669"/>
    <property type="project" value="UniProtKB-KW"/>
</dbReference>
<reference evidence="1" key="1">
    <citation type="submission" date="2020-05" db="EMBL/GenBank/DDBJ databases">
        <authorList>
            <person name="Chiriac C."/>
            <person name="Salcher M."/>
            <person name="Ghai R."/>
            <person name="Kavagutti S V."/>
        </authorList>
    </citation>
    <scope>NUCLEOTIDE SEQUENCE</scope>
</reference>
<dbReference type="EMBL" id="LR797377">
    <property type="protein sequence ID" value="CAB4211720.1"/>
    <property type="molecule type" value="Genomic_DNA"/>
</dbReference>
<sequence length="88" mass="10132">MIDFIPFPRLKFSQENGLVVQLEHIASELKEVEHAFLNEPIERVAEELADLMQSAKTGLDIIERQFGIAPLDVVLRVQQKNQKRGYEL</sequence>
<evidence type="ECO:0000313" key="1">
    <source>
        <dbReference type="EMBL" id="CAB4211720.1"/>
    </source>
</evidence>
<protein>
    <submittedName>
        <fullName evidence="1">NTP pyrophosphohydrolase MazG, putative catalytic core</fullName>
    </submittedName>
</protein>
<name>A0A6J5SDC8_9CAUD</name>
<keyword evidence="1" id="KW-0378">Hydrolase</keyword>
<accession>A0A6J5SDC8</accession>
<dbReference type="SUPFAM" id="SSF101386">
    <property type="entry name" value="all-alpha NTP pyrophosphatases"/>
    <property type="match status" value="1"/>
</dbReference>
<organism evidence="1">
    <name type="scientific">uncultured Caudovirales phage</name>
    <dbReference type="NCBI Taxonomy" id="2100421"/>
    <lineage>
        <taxon>Viruses</taxon>
        <taxon>Duplodnaviria</taxon>
        <taxon>Heunggongvirae</taxon>
        <taxon>Uroviricota</taxon>
        <taxon>Caudoviricetes</taxon>
        <taxon>Peduoviridae</taxon>
        <taxon>Maltschvirus</taxon>
        <taxon>Maltschvirus maltsch</taxon>
    </lineage>
</organism>
<proteinExistence type="predicted"/>
<gene>
    <name evidence="1" type="ORF">UFOVP1419_11</name>
</gene>